<dbReference type="EMBL" id="FLQS01000037">
    <property type="protein sequence ID" value="SBS77358.1"/>
    <property type="molecule type" value="Genomic_DNA"/>
</dbReference>
<reference evidence="2" key="1">
    <citation type="submission" date="2016-03" db="EMBL/GenBank/DDBJ databases">
        <authorList>
            <person name="Ploux O."/>
        </authorList>
    </citation>
    <scope>NUCLEOTIDE SEQUENCE</scope>
    <source>
        <strain evidence="2">UC10</strain>
    </source>
</reference>
<evidence type="ECO:0000313" key="2">
    <source>
        <dbReference type="EMBL" id="SBS77358.1"/>
    </source>
</evidence>
<accession>A0A1Y5PNA0</accession>
<dbReference type="AlphaFoldDB" id="A0A1Y5PNA0"/>
<feature type="region of interest" description="Disordered" evidence="1">
    <location>
        <begin position="230"/>
        <end position="278"/>
    </location>
</feature>
<name>A0A1Y5PNA0_9MYCO</name>
<organism evidence="2">
    <name type="scientific">uncultured Mycobacterium sp</name>
    <dbReference type="NCBI Taxonomy" id="171292"/>
    <lineage>
        <taxon>Bacteria</taxon>
        <taxon>Bacillati</taxon>
        <taxon>Actinomycetota</taxon>
        <taxon>Actinomycetes</taxon>
        <taxon>Mycobacteriales</taxon>
        <taxon>Mycobacteriaceae</taxon>
        <taxon>Mycobacterium</taxon>
        <taxon>environmental samples</taxon>
    </lineage>
</organism>
<gene>
    <name evidence="2" type="ORF">MHPYR_420004</name>
</gene>
<feature type="compositionally biased region" description="Low complexity" evidence="1">
    <location>
        <begin position="254"/>
        <end position="272"/>
    </location>
</feature>
<evidence type="ECO:0000256" key="1">
    <source>
        <dbReference type="SAM" id="MobiDB-lite"/>
    </source>
</evidence>
<protein>
    <submittedName>
        <fullName evidence="2">Uncharacterized protein</fullName>
    </submittedName>
</protein>
<feature type="compositionally biased region" description="Polar residues" evidence="1">
    <location>
        <begin position="238"/>
        <end position="253"/>
    </location>
</feature>
<sequence>MELTGQSVRTVAALSTVGALALAPIAIAPPDLHTRSIAAARISTEAVQLTDAWSDLLTNTVGNTIQLAGLFIGLDSGSPLPNPIFIAPVATQLILNQLIYAVQLFTGKGAEIPVEISTHLDKIGNLIQGISNDVPGVIVDQIQTPFKALQLALDSITTSGNPLLALLEAPAVFLDAALNSQYGILGPSGPIALPILIRNFLAEAISTPLPTITLPFKKADGAAAKTVTPKAAAVTTPSGTASSARTKPKSPSTGSVSAKKTGAAKAGSARSGVGHGKR</sequence>
<proteinExistence type="predicted"/>